<protein>
    <submittedName>
        <fullName evidence="9">Phosphonate transport system ATP-binding protein</fullName>
    </submittedName>
</protein>
<evidence type="ECO:0000256" key="1">
    <source>
        <dbReference type="ARBA" id="ARBA00022448"/>
    </source>
</evidence>
<keyword evidence="4 9" id="KW-0067">ATP-binding</keyword>
<dbReference type="SUPFAM" id="SSF52540">
    <property type="entry name" value="P-loop containing nucleoside triphosphate hydrolases"/>
    <property type="match status" value="1"/>
</dbReference>
<dbReference type="CDD" id="cd03256">
    <property type="entry name" value="ABC_PhnC_transporter"/>
    <property type="match status" value="1"/>
</dbReference>
<keyword evidence="7" id="KW-0472">Membrane</keyword>
<dbReference type="RefSeq" id="WP_021281865.1">
    <property type="nucleotide sequence ID" value="NZ_JAGGLL010000016.1"/>
</dbReference>
<dbReference type="GO" id="GO:0005524">
    <property type="term" value="F:ATP binding"/>
    <property type="evidence" value="ECO:0007669"/>
    <property type="project" value="UniProtKB-KW"/>
</dbReference>
<reference evidence="9 10" key="1">
    <citation type="submission" date="2021-03" db="EMBL/GenBank/DDBJ databases">
        <title>Genomic Encyclopedia of Type Strains, Phase IV (KMG-IV): sequencing the most valuable type-strain genomes for metagenomic binning, comparative biology and taxonomic classification.</title>
        <authorList>
            <person name="Goeker M."/>
        </authorList>
    </citation>
    <scope>NUCLEOTIDE SEQUENCE [LARGE SCALE GENOMIC DNA]</scope>
    <source>
        <strain evidence="9 10">DSM 28650</strain>
    </source>
</reference>
<evidence type="ECO:0000256" key="2">
    <source>
        <dbReference type="ARBA" id="ARBA00022475"/>
    </source>
</evidence>
<evidence type="ECO:0000256" key="6">
    <source>
        <dbReference type="ARBA" id="ARBA00022967"/>
    </source>
</evidence>
<comment type="caution">
    <text evidence="9">The sequence shown here is derived from an EMBL/GenBank/DDBJ whole genome shotgun (WGS) entry which is preliminary data.</text>
</comment>
<dbReference type="Pfam" id="PF00005">
    <property type="entry name" value="ABC_tran"/>
    <property type="match status" value="1"/>
</dbReference>
<dbReference type="SMART" id="SM00382">
    <property type="entry name" value="AAA"/>
    <property type="match status" value="1"/>
</dbReference>
<feature type="domain" description="ABC transporter" evidence="8">
    <location>
        <begin position="26"/>
        <end position="267"/>
    </location>
</feature>
<proteinExistence type="predicted"/>
<keyword evidence="6" id="KW-1278">Translocase</keyword>
<dbReference type="InterPro" id="IPR003593">
    <property type="entry name" value="AAA+_ATPase"/>
</dbReference>
<keyword evidence="5" id="KW-0918">Phosphonate transport</keyword>
<dbReference type="PROSITE" id="PS50893">
    <property type="entry name" value="ABC_TRANSPORTER_2"/>
    <property type="match status" value="1"/>
</dbReference>
<dbReference type="InterPro" id="IPR050086">
    <property type="entry name" value="MetN_ABC_transporter-like"/>
</dbReference>
<evidence type="ECO:0000256" key="5">
    <source>
        <dbReference type="ARBA" id="ARBA00022885"/>
    </source>
</evidence>
<dbReference type="Gene3D" id="3.40.50.300">
    <property type="entry name" value="P-loop containing nucleotide triphosphate hydrolases"/>
    <property type="match status" value="1"/>
</dbReference>
<organism evidence="9 10">
    <name type="scientific">Clostridium punense</name>
    <dbReference type="NCBI Taxonomy" id="1054297"/>
    <lineage>
        <taxon>Bacteria</taxon>
        <taxon>Bacillati</taxon>
        <taxon>Bacillota</taxon>
        <taxon>Clostridia</taxon>
        <taxon>Eubacteriales</taxon>
        <taxon>Clostridiaceae</taxon>
        <taxon>Clostridium</taxon>
    </lineage>
</organism>
<gene>
    <name evidence="9" type="ORF">J2Z44_002229</name>
</gene>
<dbReference type="Proteomes" id="UP001519308">
    <property type="component" value="Unassembled WGS sequence"/>
</dbReference>
<dbReference type="EMBL" id="JAGGLL010000016">
    <property type="protein sequence ID" value="MBP2022408.1"/>
    <property type="molecule type" value="Genomic_DNA"/>
</dbReference>
<dbReference type="PANTHER" id="PTHR43166">
    <property type="entry name" value="AMINO ACID IMPORT ATP-BINDING PROTEIN"/>
    <property type="match status" value="1"/>
</dbReference>
<evidence type="ECO:0000259" key="8">
    <source>
        <dbReference type="PROSITE" id="PS50893"/>
    </source>
</evidence>
<evidence type="ECO:0000313" key="9">
    <source>
        <dbReference type="EMBL" id="MBP2022408.1"/>
    </source>
</evidence>
<keyword evidence="1" id="KW-0813">Transport</keyword>
<evidence type="ECO:0000256" key="3">
    <source>
        <dbReference type="ARBA" id="ARBA00022741"/>
    </source>
</evidence>
<accession>A0ABS4K3P1</accession>
<evidence type="ECO:0000313" key="10">
    <source>
        <dbReference type="Proteomes" id="UP001519308"/>
    </source>
</evidence>
<dbReference type="InterPro" id="IPR012693">
    <property type="entry name" value="ABC_transpr_PhnC"/>
</dbReference>
<keyword evidence="2" id="KW-1003">Cell membrane</keyword>
<dbReference type="InterPro" id="IPR003439">
    <property type="entry name" value="ABC_transporter-like_ATP-bd"/>
</dbReference>
<evidence type="ECO:0000256" key="7">
    <source>
        <dbReference type="ARBA" id="ARBA00023136"/>
    </source>
</evidence>
<keyword evidence="3" id="KW-0547">Nucleotide-binding</keyword>
<evidence type="ECO:0000256" key="4">
    <source>
        <dbReference type="ARBA" id="ARBA00022840"/>
    </source>
</evidence>
<dbReference type="PROSITE" id="PS00211">
    <property type="entry name" value="ABC_TRANSPORTER_1"/>
    <property type="match status" value="1"/>
</dbReference>
<dbReference type="InterPro" id="IPR017871">
    <property type="entry name" value="ABC_transporter-like_CS"/>
</dbReference>
<keyword evidence="10" id="KW-1185">Reference proteome</keyword>
<name>A0ABS4K3P1_9CLOT</name>
<dbReference type="InterPro" id="IPR027417">
    <property type="entry name" value="P-loop_NTPase"/>
</dbReference>
<sequence length="313" mass="34772">MFINRKGLRLKGIVGEKMTTNTDVVFQINNISKVYDKKIALNSVEINIKKGEVIALIGPSGAGKTTLLNTLATVIKPDKGEILLDGNSIESYKGVKELAKKIGIIRQQFDLVGPLPVIHNVLAGRLKDWGFFKSLLSLVVPQDKDLAIRALDRVGIKEKAYERTSNLSGGEQQRVAMARLLVQNPEVILADEPVSSLDPARAEDILDTLTNLAKEEGQTLIASLHSVEYAKKYFNRIIALREGKVYFDLPADKVTSELLGSLYDLKELNENGKQKENIKNHLGETQADQNGLAQDQLVQNELVHYMKELKEDE</sequence>